<keyword evidence="15" id="KW-0407">Ion channel</keyword>
<dbReference type="OrthoDB" id="10054666at2759"/>
<dbReference type="Pfam" id="PF08473">
    <property type="entry name" value="VGCC_alpha2"/>
    <property type="match status" value="1"/>
</dbReference>
<keyword evidence="12" id="KW-0472">Membrane</keyword>
<accession>A0A8R2AZ68</accession>
<dbReference type="Proteomes" id="UP000007819">
    <property type="component" value="Chromosome A1"/>
</dbReference>
<feature type="compositionally biased region" description="Acidic residues" evidence="16">
    <location>
        <begin position="1013"/>
        <end position="1022"/>
    </location>
</feature>
<keyword evidence="10" id="KW-1133">Transmembrane helix</keyword>
<evidence type="ECO:0000256" key="15">
    <source>
        <dbReference type="ARBA" id="ARBA00023303"/>
    </source>
</evidence>
<evidence type="ECO:0000256" key="17">
    <source>
        <dbReference type="SAM" id="SignalP"/>
    </source>
</evidence>
<evidence type="ECO:0000313" key="20">
    <source>
        <dbReference type="Proteomes" id="UP000007819"/>
    </source>
</evidence>
<keyword evidence="7 17" id="KW-0732">Signal</keyword>
<keyword evidence="5" id="KW-0812">Transmembrane</keyword>
<dbReference type="InterPro" id="IPR013608">
    <property type="entry name" value="VWA_N"/>
</dbReference>
<evidence type="ECO:0000256" key="8">
    <source>
        <dbReference type="ARBA" id="ARBA00022837"/>
    </source>
</evidence>
<evidence type="ECO:0000256" key="14">
    <source>
        <dbReference type="ARBA" id="ARBA00023180"/>
    </source>
</evidence>
<evidence type="ECO:0000256" key="4">
    <source>
        <dbReference type="ARBA" id="ARBA00022673"/>
    </source>
</evidence>
<reference evidence="20" key="1">
    <citation type="submission" date="2010-06" db="EMBL/GenBank/DDBJ databases">
        <authorList>
            <person name="Jiang H."/>
            <person name="Abraham K."/>
            <person name="Ali S."/>
            <person name="Alsbrooks S.L."/>
            <person name="Anim B.N."/>
            <person name="Anosike U.S."/>
            <person name="Attaway T."/>
            <person name="Bandaranaike D.P."/>
            <person name="Battles P.K."/>
            <person name="Bell S.N."/>
            <person name="Bell A.V."/>
            <person name="Beltran B."/>
            <person name="Bickham C."/>
            <person name="Bustamante Y."/>
            <person name="Caleb T."/>
            <person name="Canada A."/>
            <person name="Cardenas V."/>
            <person name="Carter K."/>
            <person name="Chacko J."/>
            <person name="Chandrabose M.N."/>
            <person name="Chavez D."/>
            <person name="Chavez A."/>
            <person name="Chen L."/>
            <person name="Chu H.-S."/>
            <person name="Claassen K.J."/>
            <person name="Cockrell R."/>
            <person name="Collins M."/>
            <person name="Cooper J.A."/>
            <person name="Cree A."/>
            <person name="Curry S.M."/>
            <person name="Da Y."/>
            <person name="Dao M.D."/>
            <person name="Das B."/>
            <person name="Davila M.-L."/>
            <person name="Davy-Carroll L."/>
            <person name="Denson S."/>
            <person name="Dinh H."/>
            <person name="Ebong V.E."/>
            <person name="Edwards J.R."/>
            <person name="Egan A."/>
            <person name="El-Daye J."/>
            <person name="Escobedo L."/>
            <person name="Fernandez S."/>
            <person name="Fernando P.R."/>
            <person name="Flagg N."/>
            <person name="Forbes L.D."/>
            <person name="Fowler R.G."/>
            <person name="Fu Q."/>
            <person name="Gabisi R.A."/>
            <person name="Ganer J."/>
            <person name="Garbino Pronczuk A."/>
            <person name="Garcia R.M."/>
            <person name="Garner T."/>
            <person name="Garrett T.E."/>
            <person name="Gonzalez D.A."/>
            <person name="Hamid H."/>
            <person name="Hawkins E.S."/>
            <person name="Hirani K."/>
            <person name="Hogues M.E."/>
            <person name="Hollins B."/>
            <person name="Hsiao C.-H."/>
            <person name="Jabil R."/>
            <person name="James M.L."/>
            <person name="Jhangiani S.N."/>
            <person name="Johnson B."/>
            <person name="Johnson Q."/>
            <person name="Joshi V."/>
            <person name="Kalu J.B."/>
            <person name="Kam C."/>
            <person name="Kashfia A."/>
            <person name="Keebler J."/>
            <person name="Kisamo H."/>
            <person name="Kovar C.L."/>
            <person name="Lago L.A."/>
            <person name="Lai C.-Y."/>
            <person name="Laidlaw J."/>
            <person name="Lara F."/>
            <person name="Le T.-K."/>
            <person name="Lee S.L."/>
            <person name="Legall F.H."/>
            <person name="Lemon S.J."/>
            <person name="Lewis L.R."/>
            <person name="Li B."/>
            <person name="Liu Y."/>
            <person name="Liu Y.-S."/>
            <person name="Lopez J."/>
            <person name="Lozado R.J."/>
            <person name="Lu J."/>
            <person name="Madu R.C."/>
            <person name="Maheshwari M."/>
            <person name="Maheshwari R."/>
            <person name="Malloy K."/>
            <person name="Martinez E."/>
            <person name="Mathew T."/>
            <person name="Mercado I.C."/>
            <person name="Mercado C."/>
            <person name="Meyer B."/>
            <person name="Montgomery K."/>
            <person name="Morgan M.B."/>
            <person name="Munidasa M."/>
            <person name="Nazareth L.V."/>
            <person name="Nelson J."/>
            <person name="Ng B.M."/>
            <person name="Nguyen N.B."/>
            <person name="Nguyen P.Q."/>
            <person name="Nguyen T."/>
            <person name="Obregon M."/>
            <person name="Okwuonu G.O."/>
            <person name="Onwere C.G."/>
            <person name="Orozco G."/>
            <person name="Parra A."/>
            <person name="Patel S."/>
            <person name="Patil S."/>
            <person name="Perez A."/>
            <person name="Perez Y."/>
            <person name="Pham C."/>
            <person name="Primus E.L."/>
            <person name="Pu L.-L."/>
            <person name="Puazo M."/>
            <person name="Qin X."/>
            <person name="Quiroz J.B."/>
            <person name="Reese J."/>
            <person name="Richards S."/>
            <person name="Rives C.M."/>
            <person name="Robberts R."/>
            <person name="Ruiz S.J."/>
            <person name="Ruiz M.J."/>
            <person name="Santibanez J."/>
            <person name="Schneider B.W."/>
            <person name="Sisson I."/>
            <person name="Smith M."/>
            <person name="Sodergren E."/>
            <person name="Song X.-Z."/>
            <person name="Song B.B."/>
            <person name="Summersgill H."/>
            <person name="Thelus R."/>
            <person name="Thornton R.D."/>
            <person name="Trejos Z.Y."/>
            <person name="Usmani K."/>
            <person name="Vattathil S."/>
            <person name="Villasana D."/>
            <person name="Walker D.L."/>
            <person name="Wang S."/>
            <person name="Wang K."/>
            <person name="White C.S."/>
            <person name="Williams A.C."/>
            <person name="Williamson J."/>
            <person name="Wilson K."/>
            <person name="Woghiren I.O."/>
            <person name="Woodworth J.R."/>
            <person name="Worley K.C."/>
            <person name="Wright R.A."/>
            <person name="Wu W."/>
            <person name="Young L."/>
            <person name="Zhang L."/>
            <person name="Zhang J."/>
            <person name="Zhu Y."/>
            <person name="Muzny D.M."/>
            <person name="Weinstock G."/>
            <person name="Gibbs R.A."/>
        </authorList>
    </citation>
    <scope>NUCLEOTIDE SEQUENCE [LARGE SCALE GENOMIC DNA]</scope>
    <source>
        <strain evidence="20">LSR1</strain>
    </source>
</reference>
<dbReference type="GO" id="GO:0046872">
    <property type="term" value="F:metal ion binding"/>
    <property type="evidence" value="ECO:0007669"/>
    <property type="project" value="UniProtKB-KW"/>
</dbReference>
<feature type="signal peptide" evidence="17">
    <location>
        <begin position="1"/>
        <end position="36"/>
    </location>
</feature>
<name>A0A8R2AZ68_ACYPI</name>
<dbReference type="InterPro" id="IPR002035">
    <property type="entry name" value="VWF_A"/>
</dbReference>
<dbReference type="SUPFAM" id="SSF53300">
    <property type="entry name" value="vWA-like"/>
    <property type="match status" value="1"/>
</dbReference>
<keyword evidence="8" id="KW-0106">Calcium</keyword>
<dbReference type="FunFam" id="3.30.450.20:FF:000057">
    <property type="entry name" value="Voltage-dependent calcium channel subunit alpha-2/delta-4"/>
    <property type="match status" value="1"/>
</dbReference>
<dbReference type="CDD" id="cd18773">
    <property type="entry name" value="PDC1_HK_sensor"/>
    <property type="match status" value="1"/>
</dbReference>
<reference evidence="19" key="2">
    <citation type="submission" date="2022-06" db="UniProtKB">
        <authorList>
            <consortium name="EnsemblMetazoa"/>
        </authorList>
    </citation>
    <scope>IDENTIFICATION</scope>
</reference>
<evidence type="ECO:0000256" key="16">
    <source>
        <dbReference type="SAM" id="MobiDB-lite"/>
    </source>
</evidence>
<keyword evidence="20" id="KW-1185">Reference proteome</keyword>
<keyword evidence="13" id="KW-1015">Disulfide bond</keyword>
<feature type="compositionally biased region" description="Basic and acidic residues" evidence="16">
    <location>
        <begin position="1025"/>
        <end position="1037"/>
    </location>
</feature>
<feature type="region of interest" description="Disordered" evidence="16">
    <location>
        <begin position="1013"/>
        <end position="1059"/>
    </location>
</feature>
<dbReference type="PANTHER" id="PTHR10166:SF37">
    <property type="entry name" value="STOLID, ISOFORM H"/>
    <property type="match status" value="1"/>
</dbReference>
<dbReference type="CTD" id="34921"/>
<comment type="subcellular location">
    <subcellularLocation>
        <location evidence="1">Membrane</location>
        <topology evidence="1">Single-pass type I membrane protein</topology>
    </subcellularLocation>
</comment>
<dbReference type="GO" id="GO:0005891">
    <property type="term" value="C:voltage-gated calcium channel complex"/>
    <property type="evidence" value="ECO:0007669"/>
    <property type="project" value="TreeGrafter"/>
</dbReference>
<feature type="compositionally biased region" description="Basic and acidic residues" evidence="16">
    <location>
        <begin position="1046"/>
        <end position="1056"/>
    </location>
</feature>
<evidence type="ECO:0000256" key="10">
    <source>
        <dbReference type="ARBA" id="ARBA00022989"/>
    </source>
</evidence>
<keyword evidence="6" id="KW-0479">Metal-binding</keyword>
<evidence type="ECO:0000256" key="1">
    <source>
        <dbReference type="ARBA" id="ARBA00004479"/>
    </source>
</evidence>
<dbReference type="SMART" id="SM00327">
    <property type="entry name" value="VWA"/>
    <property type="match status" value="1"/>
</dbReference>
<dbReference type="GO" id="GO:0005245">
    <property type="term" value="F:voltage-gated calcium channel activity"/>
    <property type="evidence" value="ECO:0007669"/>
    <property type="project" value="TreeGrafter"/>
</dbReference>
<keyword evidence="14" id="KW-0325">Glycoprotein</keyword>
<feature type="chain" id="PRO_5035808791" description="VWFA domain-containing protein" evidence="17">
    <location>
        <begin position="37"/>
        <end position="1223"/>
    </location>
</feature>
<dbReference type="Pfam" id="PF08399">
    <property type="entry name" value="VWA_N"/>
    <property type="match status" value="1"/>
</dbReference>
<proteinExistence type="predicted"/>
<dbReference type="CDD" id="cd12912">
    <property type="entry name" value="PDC2_MCP_like"/>
    <property type="match status" value="1"/>
</dbReference>
<dbReference type="InterPro" id="IPR051173">
    <property type="entry name" value="Ca_channel_alpha-2/delta"/>
</dbReference>
<protein>
    <recommendedName>
        <fullName evidence="18">VWFA domain-containing protein</fullName>
    </recommendedName>
</protein>
<dbReference type="RefSeq" id="XP_008180254.1">
    <property type="nucleotide sequence ID" value="XM_008182032.2"/>
</dbReference>
<keyword evidence="4" id="KW-0107">Calcium channel</keyword>
<keyword evidence="3" id="KW-0109">Calcium transport</keyword>
<dbReference type="InterPro" id="IPR013680">
    <property type="entry name" value="VDCC_a2/dsu"/>
</dbReference>
<dbReference type="GeneID" id="100166860"/>
<dbReference type="PANTHER" id="PTHR10166">
    <property type="entry name" value="VOLTAGE-DEPENDENT CALCIUM CHANNEL SUBUNIT ALPHA-2/DELTA-RELATED"/>
    <property type="match status" value="1"/>
</dbReference>
<keyword evidence="11" id="KW-0406">Ion transport</keyword>
<sequence length="1223" mass="138930">MFFAGGACCCCPVVATAHVFVLLVAVVVSPLPGVRAQAEDIPHNEVKNWALKFGVDLWEFGRQITNMNEIQRKYRERESKVRRKDGLLLIRDLAAEVKNMMDIKMNSVLRLMEAGEQSALANQETAVKSERYVNDGFGDYKSLESIDRYDQCAFNTTVNCVLLQSTYVDPDSVDETVVRDMQWTDHLDPIFVSNYEMDPVLSWQYFGSTKGTLRRFPTLRWPSYSGLSPSALFDYRLNPWFVEAATSAKDIVIIADFSIALSDYKLSLVRATTLAALDTLGANDFVNVLSLESSNYEIVPCFKEMIVQANEKNLRDLRSAVAQSKFAGSSNFTGALARAFDILHKFNRTGQGSQCNQAILIITDGPFGPYKEILQHNKPHMPVRVFTYLIGKDDSNAADMNWIACNNKGYFEHIEDQRNLREKVLNYVLVMARPLVMYQTDHPVYWSPVYLASKVDNLKATDTIDGRLMTTVSAPVFDRRNHSERAANLLGVVGMDVYIDDLKKLVPAYKLGANGYSFILDNNGHVLYHPDFRPTQSDSVRPQYKTVDLSEIELPDVDTNNNTLLLELRREMIEQREGETTLKVKNHLDNMRRVSTRKYKYFYHSIEDTPYSLGIALPESYGMYELLGEEEIKLTQFNITEYFKGKNWKVHPEWVYCEYNYGNEHNFKTPEDRVLHFLSRSKRPGWKWMSLRSRMPQREPGTSQVYNTWRKEKDSHYCDKNLLQSLVFDALVTDSLEKLTSQISKAHKHKSTNALLKMQNLKNSQGHHMFGVTLTFIATRSGLLRWRDHGTNNNRGPEPHFSETNKKAIDEVWYKRAIDQHNIEPESFVFSVPFNSGAGLDRPLITATHAMFVENKGHRAAAAVVGIQFQHSSIASHFINITSACTGMTGCKKTCASDDLDCYVLDNNGFIIISEQSHHTGQFFGQTDGTIMDSLVQDGIYKKITILDNQGACHSGIEHETDSASSLRPFQPVVWFVRWLLGRLTWLAIETNIYHALFPNWIQAQEEDPMYSEYDLGPDEFVPDQGEKTTDQGDKPITDGVGGDRGSSENDYKDIPQHPPLYVPSMKNAEYFSPVYNRTQPGITRTCRKSVDLYVLQPNRLNMSGSFNPLKGKLTNCHATGCERPFSVQKIPHSNLILLVVDTLCPCGSKQLSIEPQEVRMATDESGQPVYNCQDQNMFRRRTGKCINYHPEEIEIKQCGSSSALLVTSYLVLLSMVTAIWIT</sequence>
<evidence type="ECO:0000259" key="18">
    <source>
        <dbReference type="PROSITE" id="PS50234"/>
    </source>
</evidence>
<evidence type="ECO:0000256" key="2">
    <source>
        <dbReference type="ARBA" id="ARBA00022448"/>
    </source>
</evidence>
<keyword evidence="2" id="KW-0813">Transport</keyword>
<dbReference type="PROSITE" id="PS50234">
    <property type="entry name" value="VWFA"/>
    <property type="match status" value="1"/>
</dbReference>
<evidence type="ECO:0000313" key="19">
    <source>
        <dbReference type="EnsemblMetazoa" id="XP_008180254.1"/>
    </source>
</evidence>
<evidence type="ECO:0000256" key="5">
    <source>
        <dbReference type="ARBA" id="ARBA00022692"/>
    </source>
</evidence>
<dbReference type="FunFam" id="3.40.50.410:FF:000007">
    <property type="entry name" value="Calcium voltage-gated channel auxiliary subunit alpha2delta 3"/>
    <property type="match status" value="1"/>
</dbReference>
<dbReference type="Gene3D" id="3.40.50.410">
    <property type="entry name" value="von Willebrand factor, type A domain"/>
    <property type="match status" value="1"/>
</dbReference>
<evidence type="ECO:0000256" key="11">
    <source>
        <dbReference type="ARBA" id="ARBA00023065"/>
    </source>
</evidence>
<evidence type="ECO:0000256" key="6">
    <source>
        <dbReference type="ARBA" id="ARBA00022723"/>
    </source>
</evidence>
<feature type="domain" description="VWFA" evidence="18">
    <location>
        <begin position="250"/>
        <end position="428"/>
    </location>
</feature>
<evidence type="ECO:0000256" key="13">
    <source>
        <dbReference type="ARBA" id="ARBA00023157"/>
    </source>
</evidence>
<keyword evidence="9" id="KW-0851">Voltage-gated channel</keyword>
<dbReference type="AlphaFoldDB" id="A0A8R2AZ68"/>
<evidence type="ECO:0000256" key="12">
    <source>
        <dbReference type="ARBA" id="ARBA00023136"/>
    </source>
</evidence>
<dbReference type="InterPro" id="IPR036465">
    <property type="entry name" value="vWFA_dom_sf"/>
</dbReference>
<dbReference type="EnsemblMetazoa" id="XM_008182032.3">
    <property type="protein sequence ID" value="XP_008180254.1"/>
    <property type="gene ID" value="LOC100166860"/>
</dbReference>
<evidence type="ECO:0000256" key="9">
    <source>
        <dbReference type="ARBA" id="ARBA00022882"/>
    </source>
</evidence>
<dbReference type="Gene3D" id="3.30.450.20">
    <property type="entry name" value="PAS domain"/>
    <property type="match status" value="1"/>
</dbReference>
<evidence type="ECO:0000256" key="7">
    <source>
        <dbReference type="ARBA" id="ARBA00022729"/>
    </source>
</evidence>
<evidence type="ECO:0000256" key="3">
    <source>
        <dbReference type="ARBA" id="ARBA00022568"/>
    </source>
</evidence>
<organism evidence="19 20">
    <name type="scientific">Acyrthosiphon pisum</name>
    <name type="common">Pea aphid</name>
    <dbReference type="NCBI Taxonomy" id="7029"/>
    <lineage>
        <taxon>Eukaryota</taxon>
        <taxon>Metazoa</taxon>
        <taxon>Ecdysozoa</taxon>
        <taxon>Arthropoda</taxon>
        <taxon>Hexapoda</taxon>
        <taxon>Insecta</taxon>
        <taxon>Pterygota</taxon>
        <taxon>Neoptera</taxon>
        <taxon>Paraneoptera</taxon>
        <taxon>Hemiptera</taxon>
        <taxon>Sternorrhyncha</taxon>
        <taxon>Aphidomorpha</taxon>
        <taxon>Aphidoidea</taxon>
        <taxon>Aphididae</taxon>
        <taxon>Macrosiphini</taxon>
        <taxon>Acyrthosiphon</taxon>
    </lineage>
</organism>